<dbReference type="Gene3D" id="1.10.10.10">
    <property type="entry name" value="Winged helix-like DNA-binding domain superfamily/Winged helix DNA-binding domain"/>
    <property type="match status" value="1"/>
</dbReference>
<evidence type="ECO:0000256" key="3">
    <source>
        <dbReference type="ARBA" id="ARBA00023163"/>
    </source>
</evidence>
<evidence type="ECO:0000256" key="1">
    <source>
        <dbReference type="ARBA" id="ARBA00023015"/>
    </source>
</evidence>
<dbReference type="SUPFAM" id="SSF46785">
    <property type="entry name" value="Winged helix' DNA-binding domain"/>
    <property type="match status" value="1"/>
</dbReference>
<dbReference type="RefSeq" id="WP_186914994.1">
    <property type="nucleotide sequence ID" value="NZ_JACOFZ010000001.1"/>
</dbReference>
<keyword evidence="1 4" id="KW-0805">Transcription regulation</keyword>
<gene>
    <name evidence="6" type="ORF">H8K36_03890</name>
</gene>
<reference evidence="6" key="1">
    <citation type="submission" date="2020-08" db="EMBL/GenBank/DDBJ databases">
        <title>Novel species isolated from subtropical streams in China.</title>
        <authorList>
            <person name="Lu H."/>
        </authorList>
    </citation>
    <scope>NUCLEOTIDE SEQUENCE</scope>
    <source>
        <strain evidence="6">LX22W</strain>
    </source>
</reference>
<protein>
    <recommendedName>
        <fullName evidence="4">HTH-type transcriptional regulator</fullName>
    </recommendedName>
</protein>
<sequence>MELTPVKQKFILHWGEMGTLWGVNRTVSQIHALLYIVGAPLPAEEIADTLGVARSNVSNSLKELQNWKLVKLAHVMGDRRAHFETSLDVWELFRTVVRERKEREFNPTIATLQACLDSPDLDQEDRATKLRISETLALMKTLTSWTDEMLRLEPSTLMKLLKMGAKVQQFVRGDDSKQKQD</sequence>
<dbReference type="EMBL" id="JACOFZ010000001">
    <property type="protein sequence ID" value="MBC3880501.1"/>
    <property type="molecule type" value="Genomic_DNA"/>
</dbReference>
<dbReference type="InterPro" id="IPR036390">
    <property type="entry name" value="WH_DNA-bd_sf"/>
</dbReference>
<dbReference type="PANTHER" id="PTHR38465">
    <property type="entry name" value="HTH-TYPE TRANSCRIPTIONAL REGULATOR MJ1563-RELATED"/>
    <property type="match status" value="1"/>
</dbReference>
<dbReference type="Pfam" id="PF12802">
    <property type="entry name" value="MarR_2"/>
    <property type="match status" value="1"/>
</dbReference>
<evidence type="ECO:0000256" key="2">
    <source>
        <dbReference type="ARBA" id="ARBA00023125"/>
    </source>
</evidence>
<name>A0A923KRR6_9BURK</name>
<evidence type="ECO:0000313" key="7">
    <source>
        <dbReference type="Proteomes" id="UP000627446"/>
    </source>
</evidence>
<evidence type="ECO:0000256" key="4">
    <source>
        <dbReference type="PIRNR" id="PIRNR006707"/>
    </source>
</evidence>
<comment type="similarity">
    <text evidence="4">Belongs to the GbsR family.</text>
</comment>
<evidence type="ECO:0000313" key="6">
    <source>
        <dbReference type="EMBL" id="MBC3880501.1"/>
    </source>
</evidence>
<keyword evidence="7" id="KW-1185">Reference proteome</keyword>
<proteinExistence type="inferred from homology"/>
<dbReference type="GO" id="GO:0003677">
    <property type="term" value="F:DNA binding"/>
    <property type="evidence" value="ECO:0007669"/>
    <property type="project" value="UniProtKB-UniRule"/>
</dbReference>
<dbReference type="InterPro" id="IPR052362">
    <property type="entry name" value="HTH-GbsR_regulator"/>
</dbReference>
<comment type="caution">
    <text evidence="6">The sequence shown here is derived from an EMBL/GenBank/DDBJ whole genome shotgun (WGS) entry which is preliminary data.</text>
</comment>
<dbReference type="GO" id="GO:0003700">
    <property type="term" value="F:DNA-binding transcription factor activity"/>
    <property type="evidence" value="ECO:0007669"/>
    <property type="project" value="InterPro"/>
</dbReference>
<dbReference type="PIRSF" id="PIRSF006707">
    <property type="entry name" value="MJ1563"/>
    <property type="match status" value="1"/>
</dbReference>
<keyword evidence="2 4" id="KW-0238">DNA-binding</keyword>
<accession>A0A923KRR6</accession>
<keyword evidence="3 4" id="KW-0804">Transcription</keyword>
<dbReference type="InterPro" id="IPR000835">
    <property type="entry name" value="HTH_MarR-typ"/>
</dbReference>
<feature type="domain" description="HTH marR-type" evidence="5">
    <location>
        <begin position="22"/>
        <end position="81"/>
    </location>
</feature>
<organism evidence="6 7">
    <name type="scientific">Undibacterium nitidum</name>
    <dbReference type="NCBI Taxonomy" id="2762298"/>
    <lineage>
        <taxon>Bacteria</taxon>
        <taxon>Pseudomonadati</taxon>
        <taxon>Pseudomonadota</taxon>
        <taxon>Betaproteobacteria</taxon>
        <taxon>Burkholderiales</taxon>
        <taxon>Oxalobacteraceae</taxon>
        <taxon>Undibacterium</taxon>
    </lineage>
</organism>
<evidence type="ECO:0000259" key="5">
    <source>
        <dbReference type="Pfam" id="PF12802"/>
    </source>
</evidence>
<dbReference type="Proteomes" id="UP000627446">
    <property type="component" value="Unassembled WGS sequence"/>
</dbReference>
<dbReference type="PANTHER" id="PTHR38465:SF1">
    <property type="entry name" value="HTH-TYPE TRANSCRIPTIONAL REGULATOR MJ1563-RELATED"/>
    <property type="match status" value="1"/>
</dbReference>
<dbReference type="InterPro" id="IPR026282">
    <property type="entry name" value="MJ1563"/>
</dbReference>
<dbReference type="InterPro" id="IPR036388">
    <property type="entry name" value="WH-like_DNA-bd_sf"/>
</dbReference>
<dbReference type="AlphaFoldDB" id="A0A923KRR6"/>